<feature type="domain" description="Doublecortin" evidence="7">
    <location>
        <begin position="163"/>
        <end position="242"/>
    </location>
</feature>
<evidence type="ECO:0000256" key="3">
    <source>
        <dbReference type="ARBA" id="ARBA00022490"/>
    </source>
</evidence>
<feature type="compositionally biased region" description="Basic and acidic residues" evidence="6">
    <location>
        <begin position="1605"/>
        <end position="1614"/>
    </location>
</feature>
<proteinExistence type="predicted"/>
<feature type="compositionally biased region" description="Basic and acidic residues" evidence="6">
    <location>
        <begin position="1427"/>
        <end position="1438"/>
    </location>
</feature>
<keyword evidence="5" id="KW-0966">Cell projection</keyword>
<dbReference type="SMART" id="SM00537">
    <property type="entry name" value="DCX"/>
    <property type="match status" value="2"/>
</dbReference>
<keyword evidence="3" id="KW-0963">Cytoplasm</keyword>
<feature type="compositionally biased region" description="Polar residues" evidence="6">
    <location>
        <begin position="1594"/>
        <end position="1604"/>
    </location>
</feature>
<evidence type="ECO:0000256" key="2">
    <source>
        <dbReference type="ARBA" id="ARBA00004496"/>
    </source>
</evidence>
<evidence type="ECO:0000256" key="6">
    <source>
        <dbReference type="SAM" id="MobiDB-lite"/>
    </source>
</evidence>
<dbReference type="PANTHER" id="PTHR23005:SF4">
    <property type="entry name" value="OXYGEN-REGULATED PROTEIN 1"/>
    <property type="match status" value="1"/>
</dbReference>
<evidence type="ECO:0000256" key="4">
    <source>
        <dbReference type="ARBA" id="ARBA00022737"/>
    </source>
</evidence>
<comment type="caution">
    <text evidence="8">The sequence shown here is derived from an EMBL/GenBank/DDBJ whole genome shotgun (WGS) entry which is preliminary data.</text>
</comment>
<evidence type="ECO:0000256" key="1">
    <source>
        <dbReference type="ARBA" id="ARBA00004316"/>
    </source>
</evidence>
<feature type="region of interest" description="Disordered" evidence="6">
    <location>
        <begin position="1"/>
        <end position="33"/>
    </location>
</feature>
<feature type="domain" description="Doublecortin" evidence="7">
    <location>
        <begin position="41"/>
        <end position="123"/>
    </location>
</feature>
<dbReference type="PANTHER" id="PTHR23005">
    <property type="entry name" value="RETINITIS PIGMENTOSA 1 PROTEIN"/>
    <property type="match status" value="1"/>
</dbReference>
<sequence length="2138" mass="238959">MVSSKMSDTPSTSFSMIHLTSSKGQAPSPRHSNVTHPIVAKRISFYKSGDPQFGGVRVVVNPRSFKTFDALLDNLSRKVPLPFGVRNISTPRGRHSITRLEELEDGESYVCSHNKKVLPVDLDKARRRPRPWLSSRSISTHVQLRSAATTMATTALGMLRAPRRLVVFRNGDPKTKHVVLLSRRSTQSFEAFLQYLTQVVQYPVVKLYATDGRKVPSLQAVILSSGAVVAAGREPFKPGNYDTQKYLLPAKLPGISHRVHRKGKAKIEKRKNSLRKKEPRKCMSTHMPSVLRSQTDSLASEKTYDCCSDFSVAPENYLALETHDSQTLSAYPSEDDVEKSIIFNQDGTMTVVMKVRFKIKEEETVKWTTTVNRAGLSNNDEKSKVSSYPGKTEDQSPSLKLAACSLSEEITDTAQKGSLTEEENTQMTEQQTLSCSSTGWENTSVETDIQESQKQVKRFYRPPTPGPRRMRQKKSVIGTVTVVSETEVQEKQFSYSEERKGGEKSEYHMFTHSCSKMSSVSNKLVQIGSNDEIESALERTKESLPLKTHAINAGAIEITSQKVSKMCHSNALPSTVSENSVVAEGTEEICAESGKTTIKHFRTCGNASFSSTTADLTLTSGNNCSNDRRISEVPSVGTPSLTTRLVNEFAHCGLTEQPGNGKILSSSASKKKKKKSQQRMITSKDKKRVTETKGTPNKAVKIHRAGTTEREALLQESDSPDKGGRVCEEGLNTSPMVIESKNIFPKSNSKFSKNFHKNKLNIFQNPKTQKLLAKRKSRPLKIVSIGGLRKQEIGQEDKVFLHSDSKLCESNSEKQSLFHVFNVLEEDHKVLHRPESQVEKVTGNLKGMAKKSLVPKVTDLHITLRNQKKQKGVKLKSGAMVSEQHVTTRSDPLASLKKTDFPEGISHHSVKSYVQRWLQDVNPYPDFEHRKSAPLCQNGSNVVNYNSNGFPENNLHTTSSKGNSFLMESNKHKTKIANWSGNKNQETDKSLVAKDNGEELNKHLCESQVGPLYDSYIVSLNDNYTLSQTTINDPGTKSHLSTEKSRPEVKLVYQEMNFATKGQSIEVAIQVDTMGENVPKDYLPALLLRHLEAFIPNNQKHQNGISQIPGSLAEVVFPSAIYNSSTNLLLAWLLVLNLKRNMNSFCQSDAHKMTTRSSETAALLEVLKNVAITEEADDLKAAVANLVESTRTFSGSSGREQDTVPANGTAASLHNVDKCNENESTLKTLLDEGYSVRGNCISEMVSKSHNSSCEMHTVSMTNPPKGVDNQNDAFFTSNSSTASQCPTLDASVLGKACFITDGVCSHKACAQRDNICEAACPSHEIPIPIRACSTIDSVNSKENKCTDDLELTEEFKTVVEVPKDLSILVDSIYKNDSNISISSQKVNKLSSRGKQSKTYLESDKDYSPLEEFQNCPLKKIVNKRKSFSSDKEESRTSEEPGSITNSVTSSERNAISELESFEELESQDTGIFNMKVRTEKKATKEMIQDESEARMSLELINISGRNIIEQERRNTEILETTNRGQVTPPSLVFCYDSNKNTEKEISVGETKMRVKMMVDSMENGNYSESSLNFKKHHRSSGTLDWSDYGSDSESGYPCKTSSNDHNGDTSQEREYPRGIVKRAIEKLYGKAEIIRPPFFHGSIHKSQVYPYNPVEVQCAKKTNFCESECQSLVSSEQVSRSSLMLQEFQEERQAEVDANGMGDSFGDNNIEKVAKPSEHDRVFMEKEKEKLIDNGKWLVKENRLWRVSLDNPGMYGNAETTSVDTLIDKSSIEVPYSHFAELTPGPTMAELSSSELEEMTQPLEVKCNYFNFPHGSDSEPFGEDFLDVQSKSCPKEKTPNHHKEEKDNYPSERMCTSVTQAFASAGNKVHPVCSDVIKTQPLPGSNITHGTLQEGDSLDKLYALCGQHCPILTVTIQPVNEEDRGFAYRKNSDIENSLGFQLWMKIYPFLLQSKKNMFTSESREVSVGKEFADHAIGDLCDQLYFKSMIDLVDKRDSSLGEDINLKKFQLYLKKRFSDLLSTSLLVVGDMNSVSLNPSNWTDTFKSVDEKTNFINRLQNSRKNPHQEVGENTSCQFHLELFGQVYLLDICQVEKSLNIKTRSNLEIYYILEGEVLFIWEEENQLNIIDIESPNEHNGL</sequence>
<feature type="compositionally biased region" description="Polar residues" evidence="6">
    <location>
        <begin position="1442"/>
        <end position="1451"/>
    </location>
</feature>
<feature type="region of interest" description="Disordered" evidence="6">
    <location>
        <begin position="1426"/>
        <end position="1451"/>
    </location>
</feature>
<keyword evidence="9" id="KW-1185">Reference proteome</keyword>
<feature type="region of interest" description="Disordered" evidence="6">
    <location>
        <begin position="868"/>
        <end position="891"/>
    </location>
</feature>
<feature type="region of interest" description="Disordered" evidence="6">
    <location>
        <begin position="1831"/>
        <end position="1851"/>
    </location>
</feature>
<feature type="compositionally biased region" description="Basic and acidic residues" evidence="6">
    <location>
        <begin position="1833"/>
        <end position="1850"/>
    </location>
</feature>
<dbReference type="Proteomes" id="UP001623349">
    <property type="component" value="Unassembled WGS sequence"/>
</dbReference>
<dbReference type="Gene3D" id="3.10.20.230">
    <property type="entry name" value="Doublecortin domain"/>
    <property type="match status" value="2"/>
</dbReference>
<evidence type="ECO:0000256" key="5">
    <source>
        <dbReference type="ARBA" id="ARBA00023273"/>
    </source>
</evidence>
<dbReference type="CDD" id="cd17147">
    <property type="entry name" value="DCX2_RP1"/>
    <property type="match status" value="1"/>
</dbReference>
<feature type="region of interest" description="Disordered" evidence="6">
    <location>
        <begin position="412"/>
        <end position="472"/>
    </location>
</feature>
<feature type="compositionally biased region" description="Polar residues" evidence="6">
    <location>
        <begin position="433"/>
        <end position="453"/>
    </location>
</feature>
<feature type="region of interest" description="Disordered" evidence="6">
    <location>
        <begin position="376"/>
        <end position="398"/>
    </location>
</feature>
<feature type="region of interest" description="Disordered" evidence="6">
    <location>
        <begin position="657"/>
        <end position="697"/>
    </location>
</feature>
<protein>
    <submittedName>
        <fullName evidence="8">Oxygen-regulated protein 1</fullName>
    </submittedName>
</protein>
<evidence type="ECO:0000259" key="7">
    <source>
        <dbReference type="PROSITE" id="PS50309"/>
    </source>
</evidence>
<comment type="subcellular location">
    <subcellularLocation>
        <location evidence="1">Cell projection</location>
    </subcellularLocation>
    <subcellularLocation>
        <location evidence="2">Cytoplasm</location>
    </subcellularLocation>
</comment>
<dbReference type="InterPro" id="IPR003533">
    <property type="entry name" value="Doublecortin_dom"/>
</dbReference>
<dbReference type="InterPro" id="IPR036572">
    <property type="entry name" value="Doublecortin_dom_sf"/>
</dbReference>
<dbReference type="SUPFAM" id="SSF89837">
    <property type="entry name" value="Doublecortin (DC)"/>
    <property type="match status" value="2"/>
</dbReference>
<keyword evidence="4" id="KW-0677">Repeat</keyword>
<feature type="region of interest" description="Disordered" evidence="6">
    <location>
        <begin position="1594"/>
        <end position="1614"/>
    </location>
</feature>
<name>A0ABQ0EFC5_APOSI</name>
<dbReference type="PROSITE" id="PS50309">
    <property type="entry name" value="DC"/>
    <property type="match status" value="2"/>
</dbReference>
<dbReference type="EMBL" id="BAAFST010000001">
    <property type="protein sequence ID" value="GAB1285506.1"/>
    <property type="molecule type" value="Genomic_DNA"/>
</dbReference>
<organism evidence="8 9">
    <name type="scientific">Apodemus speciosus</name>
    <name type="common">Large Japanese field mouse</name>
    <dbReference type="NCBI Taxonomy" id="105296"/>
    <lineage>
        <taxon>Eukaryota</taxon>
        <taxon>Metazoa</taxon>
        <taxon>Chordata</taxon>
        <taxon>Craniata</taxon>
        <taxon>Vertebrata</taxon>
        <taxon>Euteleostomi</taxon>
        <taxon>Mammalia</taxon>
        <taxon>Eutheria</taxon>
        <taxon>Euarchontoglires</taxon>
        <taxon>Glires</taxon>
        <taxon>Rodentia</taxon>
        <taxon>Myomorpha</taxon>
        <taxon>Muroidea</taxon>
        <taxon>Muridae</taxon>
        <taxon>Murinae</taxon>
        <taxon>Apodemus</taxon>
    </lineage>
</organism>
<feature type="compositionally biased region" description="Basic and acidic residues" evidence="6">
    <location>
        <begin position="682"/>
        <end position="691"/>
    </location>
</feature>
<gene>
    <name evidence="8" type="ORF">APTSU1_000073600</name>
</gene>
<dbReference type="Pfam" id="PF03607">
    <property type="entry name" value="DCX"/>
    <property type="match status" value="2"/>
</dbReference>
<evidence type="ECO:0000313" key="8">
    <source>
        <dbReference type="EMBL" id="GAB1285506.1"/>
    </source>
</evidence>
<reference evidence="8 9" key="1">
    <citation type="submission" date="2024-08" db="EMBL/GenBank/DDBJ databases">
        <title>The draft genome of Apodemus speciosus.</title>
        <authorList>
            <person name="Nabeshima K."/>
            <person name="Suzuki S."/>
            <person name="Onuma M."/>
        </authorList>
    </citation>
    <scope>NUCLEOTIDE SEQUENCE [LARGE SCALE GENOMIC DNA]</scope>
    <source>
        <strain evidence="8">IB14-021</strain>
    </source>
</reference>
<accession>A0ABQ0EFC5</accession>
<evidence type="ECO:0000313" key="9">
    <source>
        <dbReference type="Proteomes" id="UP001623349"/>
    </source>
</evidence>